<keyword evidence="1" id="KW-1133">Transmembrane helix</keyword>
<organism evidence="2">
    <name type="scientific">Linevichella vortex</name>
    <dbReference type="NCBI Taxonomy" id="686705"/>
    <lineage>
        <taxon>Eukaryota</taxon>
        <taxon>Metazoa</taxon>
        <taxon>Ecdysozoa</taxon>
        <taxon>Arthropoda</taxon>
        <taxon>Crustacea</taxon>
        <taxon>Multicrustacea</taxon>
        <taxon>Malacostraca</taxon>
        <taxon>Eumalacostraca</taxon>
        <taxon>Peracarida</taxon>
        <taxon>Amphipoda</taxon>
        <taxon>Senticaudata</taxon>
        <taxon>Gammarida</taxon>
        <taxon>Gammaridira</taxon>
        <taxon>Gammaroidea</taxon>
        <taxon>Micruropodidae</taxon>
        <taxon>Micruropodinae</taxon>
        <taxon>Linevichella</taxon>
    </lineage>
</organism>
<dbReference type="EMBL" id="KX341967">
    <property type="protein sequence ID" value="APL97255.1"/>
    <property type="molecule type" value="Genomic_DNA"/>
</dbReference>
<accession>A0A1L5BWB2</accession>
<gene>
    <name evidence="2" type="primary">ND6</name>
</gene>
<reference evidence="2" key="1">
    <citation type="journal article" date="2016" name="BMC Genomics">
        <title>Evolution of mitochondrial genomes in Baikalian amphipods.</title>
        <authorList>
            <person name="Romanova E.V."/>
            <person name="Aleoshin V.V."/>
            <person name="Kamaltynov R.M."/>
            <person name="Mikhailov K.V."/>
            <person name="Logacheva M.D."/>
            <person name="Sirotinina E.A."/>
            <person name="Gornov A.Y."/>
            <person name="Anikin A.S."/>
            <person name="Sherbakov D.Y."/>
        </authorList>
    </citation>
    <scope>NUCLEOTIDE SEQUENCE</scope>
</reference>
<sequence length="160" mass="18008">MMILYLILSLLLIFSKTPLMMAFVVICQASLISLSIFILFLSSWFSFILFLVFISAMMIVYVYAASLASNDFVYFTSQPVLPLMLLSVPIMFIATNKFNYPLKSSSYLKSCNLDLDTSTMHKIFSSYILTTTLFLIMYLLIALVAVAKTTANHQGALRTS</sequence>
<keyword evidence="2" id="KW-0496">Mitochondrion</keyword>
<keyword evidence="1" id="KW-0812">Transmembrane</keyword>
<dbReference type="AlphaFoldDB" id="A0A1L5BWB2"/>
<feature type="transmembrane region" description="Helical" evidence="1">
    <location>
        <begin position="124"/>
        <end position="147"/>
    </location>
</feature>
<geneLocation type="mitochondrion" evidence="2"/>
<keyword evidence="1" id="KW-0472">Membrane</keyword>
<evidence type="ECO:0000256" key="1">
    <source>
        <dbReference type="SAM" id="Phobius"/>
    </source>
</evidence>
<proteinExistence type="predicted"/>
<protein>
    <submittedName>
        <fullName evidence="2">NADH dehydrogenase subunit 6</fullName>
    </submittedName>
</protein>
<dbReference type="SMR" id="A0A1L5BWB2"/>
<name>A0A1L5BWB2_9CRUS</name>
<feature type="transmembrane region" description="Helical" evidence="1">
    <location>
        <begin position="72"/>
        <end position="94"/>
    </location>
</feature>
<evidence type="ECO:0000313" key="2">
    <source>
        <dbReference type="EMBL" id="APL97255.1"/>
    </source>
</evidence>
<feature type="transmembrane region" description="Helical" evidence="1">
    <location>
        <begin position="32"/>
        <end position="65"/>
    </location>
</feature>